<evidence type="ECO:0000313" key="1">
    <source>
        <dbReference type="EMBL" id="RLJ51682.1"/>
    </source>
</evidence>
<dbReference type="RefSeq" id="WP_121023572.1">
    <property type="nucleotide sequence ID" value="NZ_RCCE01000003.1"/>
</dbReference>
<name>A0A497W6U9_9RHOB</name>
<proteinExistence type="predicted"/>
<organism evidence="1 2">
    <name type="scientific">Litoreibacter meonggei</name>
    <dbReference type="NCBI Taxonomy" id="1049199"/>
    <lineage>
        <taxon>Bacteria</taxon>
        <taxon>Pseudomonadati</taxon>
        <taxon>Pseudomonadota</taxon>
        <taxon>Alphaproteobacteria</taxon>
        <taxon>Rhodobacterales</taxon>
        <taxon>Roseobacteraceae</taxon>
        <taxon>Litoreibacter</taxon>
    </lineage>
</organism>
<dbReference type="OrthoDB" id="7867535at2"/>
<gene>
    <name evidence="1" type="ORF">BCF46_1897</name>
</gene>
<dbReference type="EMBL" id="RCCE01000003">
    <property type="protein sequence ID" value="RLJ51682.1"/>
    <property type="molecule type" value="Genomic_DNA"/>
</dbReference>
<dbReference type="Proteomes" id="UP000269157">
    <property type="component" value="Unassembled WGS sequence"/>
</dbReference>
<keyword evidence="2" id="KW-1185">Reference proteome</keyword>
<comment type="caution">
    <text evidence="1">The sequence shown here is derived from an EMBL/GenBank/DDBJ whole genome shotgun (WGS) entry which is preliminary data.</text>
</comment>
<evidence type="ECO:0000313" key="2">
    <source>
        <dbReference type="Proteomes" id="UP000269157"/>
    </source>
</evidence>
<reference evidence="1 2" key="1">
    <citation type="submission" date="2018-10" db="EMBL/GenBank/DDBJ databases">
        <title>Genomic Encyclopedia of Archaeal and Bacterial Type Strains, Phase II (KMG-II): from individual species to whole genera.</title>
        <authorList>
            <person name="Goeker M."/>
        </authorList>
    </citation>
    <scope>NUCLEOTIDE SEQUENCE [LARGE SCALE GENOMIC DNA]</scope>
    <source>
        <strain evidence="1 2">DSM 29466</strain>
    </source>
</reference>
<sequence length="61" mass="6937">MTVSLVEKARHNRIIALRAIQIRKSGSDRVTLFPSADREADQIMFTSRRAQNPMHNLFVAA</sequence>
<accession>A0A497W6U9</accession>
<dbReference type="AlphaFoldDB" id="A0A497W6U9"/>
<protein>
    <submittedName>
        <fullName evidence="1">Uncharacterized protein</fullName>
    </submittedName>
</protein>